<dbReference type="EMBL" id="CP023697">
    <property type="protein sequence ID" value="QEV07607.1"/>
    <property type="molecule type" value="Genomic_DNA"/>
</dbReference>
<dbReference type="Proteomes" id="UP000326041">
    <property type="component" value="Chromosome"/>
</dbReference>
<feature type="compositionally biased region" description="Basic residues" evidence="1">
    <location>
        <begin position="91"/>
        <end position="103"/>
    </location>
</feature>
<proteinExistence type="predicted"/>
<organism evidence="2 3">
    <name type="scientific">Streptomyces prasinus</name>
    <dbReference type="NCBI Taxonomy" id="67345"/>
    <lineage>
        <taxon>Bacteria</taxon>
        <taxon>Bacillati</taxon>
        <taxon>Actinomycetota</taxon>
        <taxon>Actinomycetes</taxon>
        <taxon>Kitasatosporales</taxon>
        <taxon>Streptomycetaceae</taxon>
        <taxon>Streptomyces</taxon>
    </lineage>
</organism>
<accession>A0ABX6B024</accession>
<evidence type="ECO:0000313" key="3">
    <source>
        <dbReference type="Proteomes" id="UP000326041"/>
    </source>
</evidence>
<sequence>MVHRSLPVVHWLVLPLMQWSTDPDHSFVQVQTHGQMHVHAGCSRSYSPAALPAGPRVEGDAYEGSSVPSSPSPVPRAPVSPESGLFSSPSPHRRSCVVRKRERLPHLPDPPRPSPRGDGAA</sequence>
<evidence type="ECO:0008006" key="4">
    <source>
        <dbReference type="Google" id="ProtNLM"/>
    </source>
</evidence>
<keyword evidence="3" id="KW-1185">Reference proteome</keyword>
<feature type="region of interest" description="Disordered" evidence="1">
    <location>
        <begin position="45"/>
        <end position="121"/>
    </location>
</feature>
<name>A0ABX6B024_9ACTN</name>
<protein>
    <recommendedName>
        <fullName evidence="4">Secreted protein</fullName>
    </recommendedName>
</protein>
<gene>
    <name evidence="2" type="ORF">CP972_19945</name>
</gene>
<evidence type="ECO:0000256" key="1">
    <source>
        <dbReference type="SAM" id="MobiDB-lite"/>
    </source>
</evidence>
<evidence type="ECO:0000313" key="2">
    <source>
        <dbReference type="EMBL" id="QEV07607.1"/>
    </source>
</evidence>
<reference evidence="2 3" key="1">
    <citation type="submission" date="2017-09" db="EMBL/GenBank/DDBJ databases">
        <authorList>
            <person name="Lee N."/>
            <person name="Cho B.-K."/>
        </authorList>
    </citation>
    <scope>NUCLEOTIDE SEQUENCE [LARGE SCALE GENOMIC DNA]</scope>
    <source>
        <strain evidence="2 3">ATCC 13879</strain>
    </source>
</reference>